<dbReference type="OrthoDB" id="6377918at2759"/>
<organism evidence="3 4">
    <name type="scientific">Homarus americanus</name>
    <name type="common">American lobster</name>
    <dbReference type="NCBI Taxonomy" id="6706"/>
    <lineage>
        <taxon>Eukaryota</taxon>
        <taxon>Metazoa</taxon>
        <taxon>Ecdysozoa</taxon>
        <taxon>Arthropoda</taxon>
        <taxon>Crustacea</taxon>
        <taxon>Multicrustacea</taxon>
        <taxon>Malacostraca</taxon>
        <taxon>Eumalacostraca</taxon>
        <taxon>Eucarida</taxon>
        <taxon>Decapoda</taxon>
        <taxon>Pleocyemata</taxon>
        <taxon>Astacidea</taxon>
        <taxon>Nephropoidea</taxon>
        <taxon>Nephropidae</taxon>
        <taxon>Homarus</taxon>
    </lineage>
</organism>
<evidence type="ECO:0000313" key="4">
    <source>
        <dbReference type="Proteomes" id="UP000747542"/>
    </source>
</evidence>
<name>A0A8J5K828_HOMAM</name>
<evidence type="ECO:0000256" key="1">
    <source>
        <dbReference type="SAM" id="MobiDB-lite"/>
    </source>
</evidence>
<dbReference type="Proteomes" id="UP000747542">
    <property type="component" value="Unassembled WGS sequence"/>
</dbReference>
<evidence type="ECO:0000313" key="3">
    <source>
        <dbReference type="EMBL" id="KAG7169154.1"/>
    </source>
</evidence>
<evidence type="ECO:0000256" key="2">
    <source>
        <dbReference type="SAM" id="SignalP"/>
    </source>
</evidence>
<keyword evidence="2" id="KW-0732">Signal</keyword>
<comment type="caution">
    <text evidence="3">The sequence shown here is derived from an EMBL/GenBank/DDBJ whole genome shotgun (WGS) entry which is preliminary data.</text>
</comment>
<feature type="region of interest" description="Disordered" evidence="1">
    <location>
        <begin position="71"/>
        <end position="103"/>
    </location>
</feature>
<feature type="chain" id="PRO_5035246752" evidence="2">
    <location>
        <begin position="21"/>
        <end position="215"/>
    </location>
</feature>
<feature type="signal peptide" evidence="2">
    <location>
        <begin position="1"/>
        <end position="20"/>
    </location>
</feature>
<feature type="region of interest" description="Disordered" evidence="1">
    <location>
        <begin position="179"/>
        <end position="201"/>
    </location>
</feature>
<protein>
    <submittedName>
        <fullName evidence="3">Uncharacterized protein</fullName>
    </submittedName>
</protein>
<dbReference type="AlphaFoldDB" id="A0A8J5K828"/>
<accession>A0A8J5K828</accession>
<dbReference type="EMBL" id="JAHLQT010018170">
    <property type="protein sequence ID" value="KAG7169154.1"/>
    <property type="molecule type" value="Genomic_DNA"/>
</dbReference>
<reference evidence="3" key="1">
    <citation type="journal article" date="2021" name="Sci. Adv.">
        <title>The American lobster genome reveals insights on longevity, neural, and immune adaptations.</title>
        <authorList>
            <person name="Polinski J.M."/>
            <person name="Zimin A.V."/>
            <person name="Clark K.F."/>
            <person name="Kohn A.B."/>
            <person name="Sadowski N."/>
            <person name="Timp W."/>
            <person name="Ptitsyn A."/>
            <person name="Khanna P."/>
            <person name="Romanova D.Y."/>
            <person name="Williams P."/>
            <person name="Greenwood S.J."/>
            <person name="Moroz L.L."/>
            <person name="Walt D.R."/>
            <person name="Bodnar A.G."/>
        </authorList>
    </citation>
    <scope>NUCLEOTIDE SEQUENCE</scope>
    <source>
        <strain evidence="3">GMGI-L3</strain>
    </source>
</reference>
<gene>
    <name evidence="3" type="ORF">Hamer_G026202</name>
</gene>
<keyword evidence="4" id="KW-1185">Reference proteome</keyword>
<proteinExistence type="predicted"/>
<sequence length="215" mass="23735">MVALVNLLVLLPLLGHAALGLPLLADTNEPGRRGWPLTMQPSPRASFNNDSLQTLQWLRALLGDRPESSAFIDGDDTLSERPYTPPMPLSRTHHNPSLAKRDQPAKIPTMGLGKRSPPYVQYVSLAGPAGVLSDMRNFFNELRTNLDSVEEVARSQENIGLLDRQQFLNLLAKYEAHMQTNDKGKGHPPPSANTRGRVFGYSNYDQPYAHSGLGK</sequence>